<dbReference type="AlphaFoldDB" id="A0ABD2NHX6"/>
<comment type="caution">
    <text evidence="2">The sequence shown here is derived from an EMBL/GenBank/DDBJ whole genome shotgun (WGS) entry which is preliminary data.</text>
</comment>
<feature type="compositionally biased region" description="Low complexity" evidence="1">
    <location>
        <begin position="155"/>
        <end position="168"/>
    </location>
</feature>
<feature type="compositionally biased region" description="Basic and acidic residues" evidence="1">
    <location>
        <begin position="14"/>
        <end position="26"/>
    </location>
</feature>
<feature type="region of interest" description="Disordered" evidence="1">
    <location>
        <begin position="1"/>
        <end position="31"/>
    </location>
</feature>
<sequence length="220" mass="25299">MQIKKRKSINHNSKYAEREKIKRKDSSSSSSEEESTNFLYCTEKHIISARGEVWIRYGHCLKWGDHQCDRVDDNEDVFICDICSDIPSAKLECLLNLFGIAEILNICEDSDDAMEDDDNSIADPDYQAENEMGQEQFSNDETEDDEVNIDEIIRSSGDSGPDPSTSTSALLTGSQPTQSEGRPREPQKLNLRWKKQNLFLNEQQLRFTGKRNLTKRYFRS</sequence>
<name>A0ABD2NHX6_9CUCU</name>
<evidence type="ECO:0000256" key="1">
    <source>
        <dbReference type="SAM" id="MobiDB-lite"/>
    </source>
</evidence>
<keyword evidence="3" id="KW-1185">Reference proteome</keyword>
<evidence type="ECO:0000313" key="3">
    <source>
        <dbReference type="Proteomes" id="UP001516400"/>
    </source>
</evidence>
<organism evidence="2 3">
    <name type="scientific">Cryptolaemus montrouzieri</name>
    <dbReference type="NCBI Taxonomy" id="559131"/>
    <lineage>
        <taxon>Eukaryota</taxon>
        <taxon>Metazoa</taxon>
        <taxon>Ecdysozoa</taxon>
        <taxon>Arthropoda</taxon>
        <taxon>Hexapoda</taxon>
        <taxon>Insecta</taxon>
        <taxon>Pterygota</taxon>
        <taxon>Neoptera</taxon>
        <taxon>Endopterygota</taxon>
        <taxon>Coleoptera</taxon>
        <taxon>Polyphaga</taxon>
        <taxon>Cucujiformia</taxon>
        <taxon>Coccinelloidea</taxon>
        <taxon>Coccinellidae</taxon>
        <taxon>Scymninae</taxon>
        <taxon>Scymnini</taxon>
        <taxon>Cryptolaemus</taxon>
    </lineage>
</organism>
<feature type="region of interest" description="Disordered" evidence="1">
    <location>
        <begin position="153"/>
        <end position="189"/>
    </location>
</feature>
<gene>
    <name evidence="2" type="ORF">HHI36_013492</name>
</gene>
<reference evidence="2 3" key="1">
    <citation type="journal article" date="2021" name="BMC Biol.">
        <title>Horizontally acquired antibacterial genes associated with adaptive radiation of ladybird beetles.</title>
        <authorList>
            <person name="Li H.S."/>
            <person name="Tang X.F."/>
            <person name="Huang Y.H."/>
            <person name="Xu Z.Y."/>
            <person name="Chen M.L."/>
            <person name="Du X.Y."/>
            <person name="Qiu B.Y."/>
            <person name="Chen P.T."/>
            <person name="Zhang W."/>
            <person name="Slipinski A."/>
            <person name="Escalona H.E."/>
            <person name="Waterhouse R.M."/>
            <person name="Zwick A."/>
            <person name="Pang H."/>
        </authorList>
    </citation>
    <scope>NUCLEOTIDE SEQUENCE [LARGE SCALE GENOMIC DNA]</scope>
    <source>
        <strain evidence="2">SYSU2018</strain>
    </source>
</reference>
<protein>
    <submittedName>
        <fullName evidence="2">Uncharacterized protein</fullName>
    </submittedName>
</protein>
<feature type="compositionally biased region" description="Polar residues" evidence="1">
    <location>
        <begin position="169"/>
        <end position="180"/>
    </location>
</feature>
<evidence type="ECO:0000313" key="2">
    <source>
        <dbReference type="EMBL" id="KAL3278149.1"/>
    </source>
</evidence>
<proteinExistence type="predicted"/>
<accession>A0ABD2NHX6</accession>
<dbReference type="EMBL" id="JABFTP020000103">
    <property type="protein sequence ID" value="KAL3278149.1"/>
    <property type="molecule type" value="Genomic_DNA"/>
</dbReference>
<dbReference type="Proteomes" id="UP001516400">
    <property type="component" value="Unassembled WGS sequence"/>
</dbReference>